<dbReference type="HAMAP" id="MF_00691">
    <property type="entry name" value="PxpA"/>
    <property type="match status" value="1"/>
</dbReference>
<evidence type="ECO:0000313" key="3">
    <source>
        <dbReference type="Proteomes" id="UP000000954"/>
    </source>
</evidence>
<keyword evidence="1" id="KW-0067">ATP-binding</keyword>
<comment type="function">
    <text evidence="1">Catalyzes the cleavage of 5-oxoproline to form L-glutamate coupled to the hydrolysis of ATP to ADP and inorganic phosphate.</text>
</comment>
<gene>
    <name evidence="1" type="primary">pxpA</name>
    <name evidence="2" type="ordered locus">Ccur_01950</name>
</gene>
<dbReference type="Pfam" id="PF03746">
    <property type="entry name" value="LamB_YcsF"/>
    <property type="match status" value="1"/>
</dbReference>
<comment type="similarity">
    <text evidence="1">Belongs to the LamB/PxpA family.</text>
</comment>
<dbReference type="KEGG" id="ccu:Ccur_01950"/>
<protein>
    <recommendedName>
        <fullName evidence="1">5-oxoprolinase subunit A</fullName>
        <shortName evidence="1">5-OPase subunit A</shortName>
        <ecNumber evidence="1">3.5.2.9</ecNumber>
    </recommendedName>
    <alternativeName>
        <fullName evidence="1">5-oxoprolinase (ATP-hydrolyzing) subunit A</fullName>
    </alternativeName>
</protein>
<dbReference type="CDD" id="cd10787">
    <property type="entry name" value="LamB_YcsF_like"/>
    <property type="match status" value="1"/>
</dbReference>
<evidence type="ECO:0000313" key="2">
    <source>
        <dbReference type="EMBL" id="ACU93926.1"/>
    </source>
</evidence>
<dbReference type="NCBIfam" id="NF003816">
    <property type="entry name" value="PRK05406.1-5"/>
    <property type="match status" value="1"/>
</dbReference>
<comment type="catalytic activity">
    <reaction evidence="1">
        <text>5-oxo-L-proline + ATP + 2 H2O = L-glutamate + ADP + phosphate + H(+)</text>
        <dbReference type="Rhea" id="RHEA:10348"/>
        <dbReference type="ChEBI" id="CHEBI:15377"/>
        <dbReference type="ChEBI" id="CHEBI:15378"/>
        <dbReference type="ChEBI" id="CHEBI:29985"/>
        <dbReference type="ChEBI" id="CHEBI:30616"/>
        <dbReference type="ChEBI" id="CHEBI:43474"/>
        <dbReference type="ChEBI" id="CHEBI:58402"/>
        <dbReference type="ChEBI" id="CHEBI:456216"/>
        <dbReference type="EC" id="3.5.2.9"/>
    </reaction>
</comment>
<keyword evidence="1" id="KW-0547">Nucleotide-binding</keyword>
<dbReference type="InterPro" id="IPR011330">
    <property type="entry name" value="Glyco_hydro/deAcase_b/a-brl"/>
</dbReference>
<reference evidence="2 3" key="1">
    <citation type="journal article" date="2009" name="Stand. Genomic Sci.">
        <title>Complete genome sequence of Cryptobacterium curtum type strain (12-3).</title>
        <authorList>
            <person name="Mavrommatis K."/>
            <person name="Pukall R."/>
            <person name="Rohde C."/>
            <person name="Chen F."/>
            <person name="Sims D."/>
            <person name="Brettin T."/>
            <person name="Kuske C."/>
            <person name="Detter J.C."/>
            <person name="Han C."/>
            <person name="Lapidus A."/>
            <person name="Copeland A."/>
            <person name="Glavina Del Rio T."/>
            <person name="Nolan M."/>
            <person name="Lucas S."/>
            <person name="Tice H."/>
            <person name="Cheng J.F."/>
            <person name="Bruce D."/>
            <person name="Goodwin L."/>
            <person name="Pitluck S."/>
            <person name="Ovchinnikova G."/>
            <person name="Pati A."/>
            <person name="Ivanova N."/>
            <person name="Chen A."/>
            <person name="Palaniappan K."/>
            <person name="Chain P."/>
            <person name="D'haeseleer P."/>
            <person name="Goker M."/>
            <person name="Bristow J."/>
            <person name="Eisen J.A."/>
            <person name="Markowitz V."/>
            <person name="Hugenholtz P."/>
            <person name="Rohde M."/>
            <person name="Klenk H.P."/>
            <person name="Kyrpides N.C."/>
        </authorList>
    </citation>
    <scope>NUCLEOTIDE SEQUENCE [LARGE SCALE GENOMIC DNA]</scope>
    <source>
        <strain evidence="3">ATCC 700683 / DSM 15641 / 12-3</strain>
    </source>
</reference>
<dbReference type="InterPro" id="IPR005501">
    <property type="entry name" value="LamB/YcsF/PxpA-like"/>
</dbReference>
<dbReference type="PANTHER" id="PTHR30292:SF0">
    <property type="entry name" value="5-OXOPROLINASE SUBUNIT A"/>
    <property type="match status" value="1"/>
</dbReference>
<dbReference type="Gene3D" id="3.20.20.370">
    <property type="entry name" value="Glycoside hydrolase/deacetylase"/>
    <property type="match status" value="1"/>
</dbReference>
<dbReference type="EMBL" id="CP001682">
    <property type="protein sequence ID" value="ACU93926.1"/>
    <property type="molecule type" value="Genomic_DNA"/>
</dbReference>
<dbReference type="RefSeq" id="WP_012802615.1">
    <property type="nucleotide sequence ID" value="NC_013170.1"/>
</dbReference>
<sequence length="255" mass="27139">MSENLHIDLNSDLGESFGRYNLGMDSEIIPLVSSVNIACGSHAGDPVVMRDTVQLAAQAGVAIGAHPGYPDLQGFGRRDMHLSPDEAYCFVLFQLGALAGFCQAQGVRLVHVKPHGQLYNTAAKDAELARAIASAVYDFDPTLTLVGLAGSYLVQAGRDAGLPCVGEFFVDRNYTDEGALVPRNQPNALIEDADFAVKRLCTFVQTGTVESVSGNIISIDAQTACVHGDSPQALDFVRTCRHALAQAEISVCANR</sequence>
<name>C7MLY6_CRYCD</name>
<organism evidence="2 3">
    <name type="scientific">Cryptobacterium curtum (strain ATCC 700683 / DSM 15641 / CCUG 43107 / 12-3)</name>
    <dbReference type="NCBI Taxonomy" id="469378"/>
    <lineage>
        <taxon>Bacteria</taxon>
        <taxon>Bacillati</taxon>
        <taxon>Actinomycetota</taxon>
        <taxon>Coriobacteriia</taxon>
        <taxon>Eggerthellales</taxon>
        <taxon>Eggerthellaceae</taxon>
        <taxon>Cryptobacterium</taxon>
    </lineage>
</organism>
<dbReference type="PANTHER" id="PTHR30292">
    <property type="entry name" value="UNCHARACTERIZED PROTEIN YBGL-RELATED"/>
    <property type="match status" value="1"/>
</dbReference>
<dbReference type="Proteomes" id="UP000000954">
    <property type="component" value="Chromosome"/>
</dbReference>
<dbReference type="GO" id="GO:0005975">
    <property type="term" value="P:carbohydrate metabolic process"/>
    <property type="evidence" value="ECO:0007669"/>
    <property type="project" value="InterPro"/>
</dbReference>
<dbReference type="GO" id="GO:0017168">
    <property type="term" value="F:5-oxoprolinase (ATP-hydrolyzing) activity"/>
    <property type="evidence" value="ECO:0007669"/>
    <property type="project" value="UniProtKB-UniRule"/>
</dbReference>
<dbReference type="eggNOG" id="COG1540">
    <property type="taxonomic scope" value="Bacteria"/>
</dbReference>
<dbReference type="STRING" id="469378.Ccur_01950"/>
<dbReference type="NCBIfam" id="NF003814">
    <property type="entry name" value="PRK05406.1-3"/>
    <property type="match status" value="1"/>
</dbReference>
<comment type="subunit">
    <text evidence="1">Forms a complex composed of PxpA, PxpB and PxpC.</text>
</comment>
<dbReference type="HOGENOM" id="CLU_069535_0_0_11"/>
<dbReference type="GO" id="GO:0005524">
    <property type="term" value="F:ATP binding"/>
    <property type="evidence" value="ECO:0007669"/>
    <property type="project" value="UniProtKB-UniRule"/>
</dbReference>
<dbReference type="AlphaFoldDB" id="C7MLY6"/>
<evidence type="ECO:0000256" key="1">
    <source>
        <dbReference type="HAMAP-Rule" id="MF_00691"/>
    </source>
</evidence>
<dbReference type="OrthoDB" id="9773478at2"/>
<keyword evidence="1" id="KW-0378">Hydrolase</keyword>
<dbReference type="EC" id="3.5.2.9" evidence="1"/>
<accession>C7MLY6</accession>
<proteinExistence type="inferred from homology"/>
<keyword evidence="3" id="KW-1185">Reference proteome</keyword>
<dbReference type="SUPFAM" id="SSF88713">
    <property type="entry name" value="Glycoside hydrolase/deacetylase"/>
    <property type="match status" value="1"/>
</dbReference>